<dbReference type="AlphaFoldDB" id="A0A845SX36"/>
<reference evidence="2 3" key="1">
    <citation type="submission" date="2019-06" db="EMBL/GenBank/DDBJ databases">
        <title>Draft genome sequences of 15 bacterial species constituting the stable defined intestinal microbiota of the GM15 gnotobiotic mouse model.</title>
        <authorList>
            <person name="Elie C."/>
            <person name="Mathieu A."/>
            <person name="Saliou A."/>
            <person name="Darnaud M."/>
            <person name="Leulier F."/>
            <person name="Tamellini A."/>
        </authorList>
    </citation>
    <scope>NUCLEOTIDE SEQUENCE [LARGE SCALE GENOMIC DNA]</scope>
    <source>
        <strain evidence="2 3">JM4-15</strain>
    </source>
</reference>
<evidence type="ECO:0000259" key="1">
    <source>
        <dbReference type="Pfam" id="PF14287"/>
    </source>
</evidence>
<evidence type="ECO:0000313" key="3">
    <source>
        <dbReference type="Proteomes" id="UP000462501"/>
    </source>
</evidence>
<dbReference type="InterPro" id="IPR025378">
    <property type="entry name" value="DUF4368"/>
</dbReference>
<organism evidence="2 3">
    <name type="scientific">Anaerotruncus colihominis</name>
    <dbReference type="NCBI Taxonomy" id="169435"/>
    <lineage>
        <taxon>Bacteria</taxon>
        <taxon>Bacillati</taxon>
        <taxon>Bacillota</taxon>
        <taxon>Clostridia</taxon>
        <taxon>Eubacteriales</taxon>
        <taxon>Oscillospiraceae</taxon>
        <taxon>Anaerotruncus</taxon>
    </lineage>
</organism>
<gene>
    <name evidence="2" type="ORF">FMM72_14760</name>
</gene>
<protein>
    <submittedName>
        <fullName evidence="2">DUF4368 domain-containing protein</fullName>
    </submittedName>
</protein>
<sequence length="82" mass="9575">MQRFIARAIWATRLTELTPETTHKFIDKIAMSKPGKIDGKRRQWADIYYNAIGLRAALEPETLEQEYAACYQSTQKRRKKTA</sequence>
<accession>A0A845SX36</accession>
<comment type="caution">
    <text evidence="2">The sequence shown here is derived from an EMBL/GenBank/DDBJ whole genome shotgun (WGS) entry which is preliminary data.</text>
</comment>
<name>A0A845SX36_9FIRM</name>
<evidence type="ECO:0000313" key="2">
    <source>
        <dbReference type="EMBL" id="NDO40465.1"/>
    </source>
</evidence>
<proteinExistence type="predicted"/>
<feature type="domain" description="DUF4368" evidence="1">
    <location>
        <begin position="2"/>
        <end position="53"/>
    </location>
</feature>
<dbReference type="EMBL" id="VIQT01000021">
    <property type="protein sequence ID" value="NDO40465.1"/>
    <property type="molecule type" value="Genomic_DNA"/>
</dbReference>
<dbReference type="Pfam" id="PF14287">
    <property type="entry name" value="DUF4368"/>
    <property type="match status" value="1"/>
</dbReference>
<dbReference type="Proteomes" id="UP000462501">
    <property type="component" value="Unassembled WGS sequence"/>
</dbReference>